<feature type="repeat" description="WD" evidence="3">
    <location>
        <begin position="211"/>
        <end position="244"/>
    </location>
</feature>
<protein>
    <submittedName>
        <fullName evidence="5">Uncharacterized protein</fullName>
    </submittedName>
</protein>
<dbReference type="Gene3D" id="2.130.10.10">
    <property type="entry name" value="YVTN repeat-like/Quinoprotein amine dehydrogenase"/>
    <property type="match status" value="1"/>
</dbReference>
<dbReference type="Pfam" id="PF00400">
    <property type="entry name" value="WD40"/>
    <property type="match status" value="1"/>
</dbReference>
<feature type="region of interest" description="Disordered" evidence="4">
    <location>
        <begin position="1"/>
        <end position="20"/>
    </location>
</feature>
<name>A0ABD1L8V8_9FABA</name>
<reference evidence="5 6" key="1">
    <citation type="submission" date="2024-08" db="EMBL/GenBank/DDBJ databases">
        <title>Insights into the chromosomal genome structure of Flemingia macrophylla.</title>
        <authorList>
            <person name="Ding Y."/>
            <person name="Zhao Y."/>
            <person name="Bi W."/>
            <person name="Wu M."/>
            <person name="Zhao G."/>
            <person name="Gong Y."/>
            <person name="Li W."/>
            <person name="Zhang P."/>
        </authorList>
    </citation>
    <scope>NUCLEOTIDE SEQUENCE [LARGE SCALE GENOMIC DNA]</scope>
    <source>
        <strain evidence="5">DYQJB</strain>
        <tissue evidence="5">Leaf</tissue>
    </source>
</reference>
<keyword evidence="6" id="KW-1185">Reference proteome</keyword>
<dbReference type="SUPFAM" id="SSF50978">
    <property type="entry name" value="WD40 repeat-like"/>
    <property type="match status" value="1"/>
</dbReference>
<feature type="compositionally biased region" description="Polar residues" evidence="4">
    <location>
        <begin position="1"/>
        <end position="15"/>
    </location>
</feature>
<dbReference type="AlphaFoldDB" id="A0ABD1L8V8"/>
<evidence type="ECO:0000256" key="2">
    <source>
        <dbReference type="ARBA" id="ARBA00022737"/>
    </source>
</evidence>
<gene>
    <name evidence="5" type="ORF">Fmac_028880</name>
</gene>
<keyword evidence="1 3" id="KW-0853">WD repeat</keyword>
<sequence>MVHSVIATSETSLTQPPSPPNLLVLRRRKLAIQMDLPTLKPKGLPQPPKPSPKKLFPLTSPNDDYEEVPALWVTPYVPDYVHVVSDEYRALPSNAVEVLQLLFSSAKFIQEKLSNPNTFGCHPQPETSTAMPIDSVVASNVQTLVEDTSQDLMTIAPSTTLNTASIPASSTSYGHTETVEDVQFCPSSVGDDSRLILWDARVGSSPVVKVDKAHRGDLHCVDWSPHDINFILTGSADNTIHLFDRRNLKSGEVGSPIYKFEGHDAPVLVGKTTADSTDSKEPNTSPGLFFRHAGHRDKVVDIHWNASNPWTIVSVSDDCESSGGSGTLQKFGMSKQPKGYFKVHPCVLNQGFLGCVHNMVDSTLMA</sequence>
<dbReference type="EMBL" id="JBGMDY010000010">
    <property type="protein sequence ID" value="KAL2319911.1"/>
    <property type="molecule type" value="Genomic_DNA"/>
</dbReference>
<dbReference type="Proteomes" id="UP001603857">
    <property type="component" value="Unassembled WGS sequence"/>
</dbReference>
<evidence type="ECO:0000313" key="6">
    <source>
        <dbReference type="Proteomes" id="UP001603857"/>
    </source>
</evidence>
<dbReference type="InterPro" id="IPR050459">
    <property type="entry name" value="WD_repeat_RBAP46/RBAP48/MSI1"/>
</dbReference>
<dbReference type="InterPro" id="IPR001680">
    <property type="entry name" value="WD40_rpt"/>
</dbReference>
<dbReference type="PROSITE" id="PS50082">
    <property type="entry name" value="WD_REPEATS_2"/>
    <property type="match status" value="1"/>
</dbReference>
<proteinExistence type="predicted"/>
<evidence type="ECO:0000256" key="1">
    <source>
        <dbReference type="ARBA" id="ARBA00022574"/>
    </source>
</evidence>
<keyword evidence="2" id="KW-0677">Repeat</keyword>
<evidence type="ECO:0000256" key="4">
    <source>
        <dbReference type="SAM" id="MobiDB-lite"/>
    </source>
</evidence>
<dbReference type="InterPro" id="IPR015943">
    <property type="entry name" value="WD40/YVTN_repeat-like_dom_sf"/>
</dbReference>
<dbReference type="PANTHER" id="PTHR22850">
    <property type="entry name" value="WD40 REPEAT FAMILY"/>
    <property type="match status" value="1"/>
</dbReference>
<dbReference type="InterPro" id="IPR036322">
    <property type="entry name" value="WD40_repeat_dom_sf"/>
</dbReference>
<dbReference type="SMART" id="SM00320">
    <property type="entry name" value="WD40"/>
    <property type="match status" value="3"/>
</dbReference>
<organism evidence="5 6">
    <name type="scientific">Flemingia macrophylla</name>
    <dbReference type="NCBI Taxonomy" id="520843"/>
    <lineage>
        <taxon>Eukaryota</taxon>
        <taxon>Viridiplantae</taxon>
        <taxon>Streptophyta</taxon>
        <taxon>Embryophyta</taxon>
        <taxon>Tracheophyta</taxon>
        <taxon>Spermatophyta</taxon>
        <taxon>Magnoliopsida</taxon>
        <taxon>eudicotyledons</taxon>
        <taxon>Gunneridae</taxon>
        <taxon>Pentapetalae</taxon>
        <taxon>rosids</taxon>
        <taxon>fabids</taxon>
        <taxon>Fabales</taxon>
        <taxon>Fabaceae</taxon>
        <taxon>Papilionoideae</taxon>
        <taxon>50 kb inversion clade</taxon>
        <taxon>NPAAA clade</taxon>
        <taxon>indigoferoid/millettioid clade</taxon>
        <taxon>Phaseoleae</taxon>
        <taxon>Flemingia</taxon>
    </lineage>
</organism>
<evidence type="ECO:0000313" key="5">
    <source>
        <dbReference type="EMBL" id="KAL2319911.1"/>
    </source>
</evidence>
<comment type="caution">
    <text evidence="5">The sequence shown here is derived from an EMBL/GenBank/DDBJ whole genome shotgun (WGS) entry which is preliminary data.</text>
</comment>
<evidence type="ECO:0000256" key="3">
    <source>
        <dbReference type="PROSITE-ProRule" id="PRU00221"/>
    </source>
</evidence>
<accession>A0ABD1L8V8</accession>